<comment type="subcellular location">
    <subcellularLocation>
        <location evidence="1">Membrane</location>
        <topology evidence="1">Multi-pass membrane protein</topology>
    </subcellularLocation>
</comment>
<dbReference type="OrthoDB" id="5296287at2759"/>
<keyword evidence="4 7" id="KW-1133">Transmembrane helix</keyword>
<feature type="transmembrane region" description="Helical" evidence="7">
    <location>
        <begin position="303"/>
        <end position="326"/>
    </location>
</feature>
<evidence type="ECO:0000256" key="7">
    <source>
        <dbReference type="SAM" id="Phobius"/>
    </source>
</evidence>
<evidence type="ECO:0000313" key="9">
    <source>
        <dbReference type="EMBL" id="KUJ06326.1"/>
    </source>
</evidence>
<dbReference type="RefSeq" id="XP_018060681.1">
    <property type="nucleotide sequence ID" value="XM_018221826.1"/>
</dbReference>
<evidence type="ECO:0000256" key="4">
    <source>
        <dbReference type="ARBA" id="ARBA00022989"/>
    </source>
</evidence>
<evidence type="ECO:0000259" key="8">
    <source>
        <dbReference type="PROSITE" id="PS50850"/>
    </source>
</evidence>
<evidence type="ECO:0000256" key="3">
    <source>
        <dbReference type="ARBA" id="ARBA00022692"/>
    </source>
</evidence>
<feature type="transmembrane region" description="Helical" evidence="7">
    <location>
        <begin position="234"/>
        <end position="254"/>
    </location>
</feature>
<name>A0A132B1S2_MOLSC</name>
<dbReference type="PROSITE" id="PS50850">
    <property type="entry name" value="MFS"/>
    <property type="match status" value="1"/>
</dbReference>
<dbReference type="InParanoid" id="A0A132B1S2"/>
<dbReference type="AlphaFoldDB" id="A0A132B1S2"/>
<dbReference type="GO" id="GO:0022857">
    <property type="term" value="F:transmembrane transporter activity"/>
    <property type="evidence" value="ECO:0007669"/>
    <property type="project" value="InterPro"/>
</dbReference>
<feature type="transmembrane region" description="Helical" evidence="7">
    <location>
        <begin position="389"/>
        <end position="408"/>
    </location>
</feature>
<feature type="domain" description="Major facilitator superfamily (MFS) profile" evidence="8">
    <location>
        <begin position="79"/>
        <end position="516"/>
    </location>
</feature>
<proteinExistence type="inferred from homology"/>
<dbReference type="Proteomes" id="UP000070700">
    <property type="component" value="Unassembled WGS sequence"/>
</dbReference>
<dbReference type="FunFam" id="1.20.1250.20:FF:000011">
    <property type="entry name" value="MFS multidrug transporter, putative"/>
    <property type="match status" value="1"/>
</dbReference>
<feature type="transmembrane region" description="Helical" evidence="7">
    <location>
        <begin position="205"/>
        <end position="228"/>
    </location>
</feature>
<feature type="transmembrane region" description="Helical" evidence="7">
    <location>
        <begin position="114"/>
        <end position="134"/>
    </location>
</feature>
<dbReference type="GeneID" id="28831552"/>
<feature type="region of interest" description="Disordered" evidence="6">
    <location>
        <begin position="1"/>
        <end position="68"/>
    </location>
</feature>
<feature type="transmembrane region" description="Helical" evidence="7">
    <location>
        <begin position="77"/>
        <end position="94"/>
    </location>
</feature>
<feature type="transmembrane region" description="Helical" evidence="7">
    <location>
        <begin position="477"/>
        <end position="500"/>
    </location>
</feature>
<protein>
    <submittedName>
        <fullName evidence="9">MFS general substrate transporter</fullName>
    </submittedName>
</protein>
<dbReference type="CDD" id="cd17323">
    <property type="entry name" value="MFS_Tpo1_MDR_like"/>
    <property type="match status" value="1"/>
</dbReference>
<organism evidence="9 10">
    <name type="scientific">Mollisia scopiformis</name>
    <name type="common">Conifer needle endophyte fungus</name>
    <name type="synonym">Phialocephala scopiformis</name>
    <dbReference type="NCBI Taxonomy" id="149040"/>
    <lineage>
        <taxon>Eukaryota</taxon>
        <taxon>Fungi</taxon>
        <taxon>Dikarya</taxon>
        <taxon>Ascomycota</taxon>
        <taxon>Pezizomycotina</taxon>
        <taxon>Leotiomycetes</taxon>
        <taxon>Helotiales</taxon>
        <taxon>Mollisiaceae</taxon>
        <taxon>Mollisia</taxon>
    </lineage>
</organism>
<dbReference type="GO" id="GO:0016020">
    <property type="term" value="C:membrane"/>
    <property type="evidence" value="ECO:0007669"/>
    <property type="project" value="UniProtKB-SubCell"/>
</dbReference>
<evidence type="ECO:0000256" key="2">
    <source>
        <dbReference type="ARBA" id="ARBA00008335"/>
    </source>
</evidence>
<evidence type="ECO:0000256" key="5">
    <source>
        <dbReference type="ARBA" id="ARBA00023136"/>
    </source>
</evidence>
<accession>A0A132B1S2</accession>
<dbReference type="InterPro" id="IPR036259">
    <property type="entry name" value="MFS_trans_sf"/>
</dbReference>
<comment type="similarity">
    <text evidence="2">Belongs to the major facilitator superfamily.</text>
</comment>
<feature type="transmembrane region" description="Helical" evidence="7">
    <location>
        <begin position="442"/>
        <end position="465"/>
    </location>
</feature>
<dbReference type="PANTHER" id="PTHR23502:SF68">
    <property type="entry name" value="MULTIDRUG TRANSPORTER, PUTATIVE (AFU_ORTHOLOGUE AFUA_3G01120)-RELATED"/>
    <property type="match status" value="1"/>
</dbReference>
<reference evidence="9 10" key="1">
    <citation type="submission" date="2015-10" db="EMBL/GenBank/DDBJ databases">
        <title>Full genome of DAOMC 229536 Phialocephala scopiformis, a fungal endophyte of spruce producing the potent anti-insectan compound rugulosin.</title>
        <authorList>
            <consortium name="DOE Joint Genome Institute"/>
            <person name="Walker A.K."/>
            <person name="Frasz S.L."/>
            <person name="Seifert K.A."/>
            <person name="Miller J.D."/>
            <person name="Mondo S.J."/>
            <person name="Labutti K."/>
            <person name="Lipzen A."/>
            <person name="Dockter R."/>
            <person name="Kennedy M."/>
            <person name="Grigoriev I.V."/>
            <person name="Spatafora J.W."/>
        </authorList>
    </citation>
    <scope>NUCLEOTIDE SEQUENCE [LARGE SCALE GENOMIC DNA]</scope>
    <source>
        <strain evidence="9 10">CBS 120377</strain>
    </source>
</reference>
<keyword evidence="3 7" id="KW-0812">Transmembrane</keyword>
<evidence type="ECO:0000313" key="10">
    <source>
        <dbReference type="Proteomes" id="UP000070700"/>
    </source>
</evidence>
<feature type="transmembrane region" description="Helical" evidence="7">
    <location>
        <begin position="414"/>
        <end position="435"/>
    </location>
</feature>
<keyword evidence="10" id="KW-1185">Reference proteome</keyword>
<keyword evidence="5 7" id="KW-0472">Membrane</keyword>
<evidence type="ECO:0000256" key="1">
    <source>
        <dbReference type="ARBA" id="ARBA00004141"/>
    </source>
</evidence>
<gene>
    <name evidence="9" type="ORF">LY89DRAFT_769615</name>
</gene>
<feature type="transmembrane region" description="Helical" evidence="7">
    <location>
        <begin position="146"/>
        <end position="165"/>
    </location>
</feature>
<feature type="transmembrane region" description="Helical" evidence="7">
    <location>
        <begin position="346"/>
        <end position="368"/>
    </location>
</feature>
<evidence type="ECO:0000256" key="6">
    <source>
        <dbReference type="SAM" id="MobiDB-lite"/>
    </source>
</evidence>
<dbReference type="Pfam" id="PF07690">
    <property type="entry name" value="MFS_1"/>
    <property type="match status" value="1"/>
</dbReference>
<dbReference type="SUPFAM" id="SSF103473">
    <property type="entry name" value="MFS general substrate transporter"/>
    <property type="match status" value="1"/>
</dbReference>
<dbReference type="Gene3D" id="1.20.1250.20">
    <property type="entry name" value="MFS general substrate transporter like domains"/>
    <property type="match status" value="1"/>
</dbReference>
<dbReference type="InterPro" id="IPR011701">
    <property type="entry name" value="MFS"/>
</dbReference>
<feature type="transmembrane region" description="Helical" evidence="7">
    <location>
        <begin position="171"/>
        <end position="193"/>
    </location>
</feature>
<feature type="compositionally biased region" description="Basic and acidic residues" evidence="6">
    <location>
        <begin position="16"/>
        <end position="40"/>
    </location>
</feature>
<sequence length="516" mass="55988">METKLDFRPAANPPWRENDSPHNDRSSQDDVEKQSIRDHASLNAISPEHATQDPNIVDWEGPEDSENPMNWSSAKKITAITIVSTLSFLSPLGSTITAPASGEIMATFHSTNETIAVFVTSVYLLGYVFGPLVLAPLSELYGRSIVYNTCNFGFVIWTVACALSNNLSALIVFRFLAGVAGSAPPTIGAGSVADMIPLQKRGMAMMGWIMGPVLGPSVGPLIAGYLTHAKGWRWNFWLVSILAGAVFLLSLLFLKESHAPTILARKTKRLRKETGNPNLRSALDSGKDPKELFKVSIVRPLKMLFLSPIVLLLSLYMATIYGYQYLMFTTFPRVFEGQYGFTDSSIGLVYLGIGVGFLASLVISGMASDRLVKYLTERNGGIAKPEYRLPLLFVGAVLAPIGLFMYGWTAEEKVQWIAPIIGSAMLGGAGFFIIVSRYLVDAYTIYAASASAAAIVSRSLLGALLPLAGNIMYNALGIGWGTSLLGFIAVAFAPVPLIFWKFGERIRNSGLSQVKF</sequence>
<dbReference type="EMBL" id="KQ947448">
    <property type="protein sequence ID" value="KUJ06326.1"/>
    <property type="molecule type" value="Genomic_DNA"/>
</dbReference>
<dbReference type="InterPro" id="IPR020846">
    <property type="entry name" value="MFS_dom"/>
</dbReference>
<dbReference type="KEGG" id="psco:LY89DRAFT_769615"/>
<dbReference type="PANTHER" id="PTHR23502">
    <property type="entry name" value="MAJOR FACILITATOR SUPERFAMILY"/>
    <property type="match status" value="1"/>
</dbReference>